<sequence>MKEPSAASESSESEQGALDMSVLPNPIMDPRGDPREGTFEIPAPPPEVDDSFIKMYQNHSLMLPSERYKEHLKMKAGEKKWREERDAVFRYRKRMNVLERKHQEGILGIDGPTHPDTLLYRDRFEHHAAQAQRKAVNAENRFTVLQDKTYSDDAVAMRDFGSDPGLERSKDICIQRKCIDPEQHPFRFLDTHSRLFPKYSPAGALEKGSVGSCYETRALHASERSTAQDRGHNIINGADNTLTYDVALPWAEVQQQAVQRRIAEAAKTQSRSSNSHEI</sequence>
<name>A0ABP0LP08_9DINO</name>
<gene>
    <name evidence="3" type="ORF">CCMP2556_LOCUS21996</name>
</gene>
<accession>A0ABP0LP08</accession>
<comment type="caution">
    <text evidence="3">The sequence shown here is derived from an EMBL/GenBank/DDBJ whole genome shotgun (WGS) entry which is preliminary data.</text>
</comment>
<evidence type="ECO:0008006" key="5">
    <source>
        <dbReference type="Google" id="ProtNLM"/>
    </source>
</evidence>
<dbReference type="EMBL" id="CAXAMN010013448">
    <property type="protein sequence ID" value="CAK9040931.1"/>
    <property type="molecule type" value="Genomic_DNA"/>
</dbReference>
<protein>
    <recommendedName>
        <fullName evidence="5">Nuclear transcription factor Y subunit</fullName>
    </recommendedName>
</protein>
<evidence type="ECO:0000256" key="2">
    <source>
        <dbReference type="SAM" id="MobiDB-lite"/>
    </source>
</evidence>
<feature type="region of interest" description="Disordered" evidence="2">
    <location>
        <begin position="1"/>
        <end position="46"/>
    </location>
</feature>
<proteinExistence type="predicted"/>
<dbReference type="Proteomes" id="UP001642484">
    <property type="component" value="Unassembled WGS sequence"/>
</dbReference>
<keyword evidence="1" id="KW-0175">Coiled coil</keyword>
<evidence type="ECO:0000256" key="1">
    <source>
        <dbReference type="SAM" id="Coils"/>
    </source>
</evidence>
<evidence type="ECO:0000313" key="4">
    <source>
        <dbReference type="Proteomes" id="UP001642484"/>
    </source>
</evidence>
<feature type="compositionally biased region" description="Low complexity" evidence="2">
    <location>
        <begin position="1"/>
        <end position="14"/>
    </location>
</feature>
<feature type="coiled-coil region" evidence="1">
    <location>
        <begin position="121"/>
        <end position="148"/>
    </location>
</feature>
<organism evidence="3 4">
    <name type="scientific">Durusdinium trenchii</name>
    <dbReference type="NCBI Taxonomy" id="1381693"/>
    <lineage>
        <taxon>Eukaryota</taxon>
        <taxon>Sar</taxon>
        <taxon>Alveolata</taxon>
        <taxon>Dinophyceae</taxon>
        <taxon>Suessiales</taxon>
        <taxon>Symbiodiniaceae</taxon>
        <taxon>Durusdinium</taxon>
    </lineage>
</organism>
<reference evidence="3 4" key="1">
    <citation type="submission" date="2024-02" db="EMBL/GenBank/DDBJ databases">
        <authorList>
            <person name="Chen Y."/>
            <person name="Shah S."/>
            <person name="Dougan E. K."/>
            <person name="Thang M."/>
            <person name="Chan C."/>
        </authorList>
    </citation>
    <scope>NUCLEOTIDE SEQUENCE [LARGE SCALE GENOMIC DNA]</scope>
</reference>
<keyword evidence="4" id="KW-1185">Reference proteome</keyword>
<evidence type="ECO:0000313" key="3">
    <source>
        <dbReference type="EMBL" id="CAK9040931.1"/>
    </source>
</evidence>